<protein>
    <recommendedName>
        <fullName evidence="9">DUF1592 domain-containing protein</fullName>
    </recommendedName>
</protein>
<evidence type="ECO:0000259" key="5">
    <source>
        <dbReference type="Pfam" id="PF07631"/>
    </source>
</evidence>
<evidence type="ECO:0008006" key="9">
    <source>
        <dbReference type="Google" id="ProtNLM"/>
    </source>
</evidence>
<dbReference type="InterPro" id="IPR013036">
    <property type="entry name" value="DUF1587"/>
</dbReference>
<proteinExistence type="predicted"/>
<feature type="domain" description="DUF1585" evidence="2">
    <location>
        <begin position="499"/>
        <end position="568"/>
    </location>
</feature>
<dbReference type="InterPro" id="IPR013039">
    <property type="entry name" value="DUF1588"/>
</dbReference>
<evidence type="ECO:0000259" key="2">
    <source>
        <dbReference type="Pfam" id="PF07624"/>
    </source>
</evidence>
<evidence type="ECO:0000313" key="7">
    <source>
        <dbReference type="EMBL" id="SFF20654.1"/>
    </source>
</evidence>
<evidence type="ECO:0000313" key="8">
    <source>
        <dbReference type="Proteomes" id="UP000199400"/>
    </source>
</evidence>
<name>A0A1I2GRV5_9BACT</name>
<dbReference type="EMBL" id="FOMX01000035">
    <property type="protein sequence ID" value="SFF20654.1"/>
    <property type="molecule type" value="Genomic_DNA"/>
</dbReference>
<feature type="domain" description="DUF1588" evidence="4">
    <location>
        <begin position="384"/>
        <end position="479"/>
    </location>
</feature>
<evidence type="ECO:0000259" key="3">
    <source>
        <dbReference type="Pfam" id="PF07626"/>
    </source>
</evidence>
<organism evidence="7 8">
    <name type="scientific">Nannocystis exedens</name>
    <dbReference type="NCBI Taxonomy" id="54"/>
    <lineage>
        <taxon>Bacteria</taxon>
        <taxon>Pseudomonadati</taxon>
        <taxon>Myxococcota</taxon>
        <taxon>Polyangia</taxon>
        <taxon>Nannocystales</taxon>
        <taxon>Nannocystaceae</taxon>
        <taxon>Nannocystis</taxon>
    </lineage>
</organism>
<evidence type="ECO:0000259" key="6">
    <source>
        <dbReference type="Pfam" id="PF07637"/>
    </source>
</evidence>
<dbReference type="InterPro" id="IPR013043">
    <property type="entry name" value="DUF1595"/>
</dbReference>
<dbReference type="Pfam" id="PF07637">
    <property type="entry name" value="PSD5"/>
    <property type="match status" value="1"/>
</dbReference>
<dbReference type="Pfam" id="PF07631">
    <property type="entry name" value="PSD4"/>
    <property type="match status" value="1"/>
</dbReference>
<dbReference type="STRING" id="54.SAMN02745121_07496"/>
<reference evidence="8" key="1">
    <citation type="submission" date="2016-10" db="EMBL/GenBank/DDBJ databases">
        <authorList>
            <person name="Varghese N."/>
            <person name="Submissions S."/>
        </authorList>
    </citation>
    <scope>NUCLEOTIDE SEQUENCE [LARGE SCALE GENOMIC DNA]</scope>
    <source>
        <strain evidence="8">ATCC 25963</strain>
    </source>
</reference>
<keyword evidence="8" id="KW-1185">Reference proteome</keyword>
<feature type="domain" description="DUF1595" evidence="6">
    <location>
        <begin position="163"/>
        <end position="223"/>
    </location>
</feature>
<dbReference type="PROSITE" id="PS51257">
    <property type="entry name" value="PROKAR_LIPOPROTEIN"/>
    <property type="match status" value="1"/>
</dbReference>
<sequence length="581" mass="62898">MLERTFFAGEAFQRAVMWTRWIMASMLAAAAAGGCEPDASSEDGSTSTTSDAGDSEGTQPTTGDGGSACAAIEPGPSPIRRLNRREYDNTVRDLLGDESRPAQEFPAEEEALGFNNNADALVVTALLAEQYLAAAEALAAAKTADLPASLGGCDVAAEGEDACAQAFVQGFGRWAYRRPLQSEDVDPLMAVYHAARTEFDFATAIRLVTTTILQSPHFLYRVEFGEPVADSPGVRRLTPYELASRLSYFLWGTMPDSELLTAASEGRLASAADVSGQAQRMLADPRARASVRDFHGQWLELRRVEELEKDGDVFPEFTPEVRPLLRAEAEAFLDHVIWDGPGDLDTMYLAPYTFLNGPLADYYGVAGPSGDSFEKVELEHGNASGFLTQGGLMSVLAKPNQTSPIHRGKFVRERLLCQTVPPPPDDVDITPPEVDPSLPTRERFKQHSTDPSCAGCHSMMDPIGFGFEHFDGIGRWRASEAGQPIDATGEIVGSTTKGKFDGVPELAAMLVESPETEACMTLQWFRYAYGRAESEADACTLAELAAGFAGSGRRIQELIIHLTQTDAFLYRRAPEGEGESP</sequence>
<dbReference type="InterPro" id="IPR011478">
    <property type="entry name" value="DUF1585"/>
</dbReference>
<feature type="region of interest" description="Disordered" evidence="1">
    <location>
        <begin position="34"/>
        <end position="86"/>
    </location>
</feature>
<dbReference type="Pfam" id="PF07627">
    <property type="entry name" value="PSCyt3"/>
    <property type="match status" value="1"/>
</dbReference>
<dbReference type="Proteomes" id="UP000199400">
    <property type="component" value="Unassembled WGS sequence"/>
</dbReference>
<dbReference type="Pfam" id="PF07626">
    <property type="entry name" value="PSD3"/>
    <property type="match status" value="1"/>
</dbReference>
<accession>A0A1I2GRV5</accession>
<feature type="domain" description="DUF1587" evidence="3">
    <location>
        <begin position="80"/>
        <end position="141"/>
    </location>
</feature>
<dbReference type="Pfam" id="PF07624">
    <property type="entry name" value="PSD2"/>
    <property type="match status" value="1"/>
</dbReference>
<evidence type="ECO:0000259" key="4">
    <source>
        <dbReference type="Pfam" id="PF07627"/>
    </source>
</evidence>
<dbReference type="AlphaFoldDB" id="A0A1I2GRV5"/>
<feature type="domain" description="DUF1592" evidence="5">
    <location>
        <begin position="237"/>
        <end position="365"/>
    </location>
</feature>
<gene>
    <name evidence="7" type="ORF">SAMN02745121_07496</name>
</gene>
<dbReference type="InterPro" id="IPR013042">
    <property type="entry name" value="DUF1592"/>
</dbReference>
<feature type="compositionally biased region" description="Low complexity" evidence="1">
    <location>
        <begin position="42"/>
        <end position="58"/>
    </location>
</feature>
<evidence type="ECO:0000256" key="1">
    <source>
        <dbReference type="SAM" id="MobiDB-lite"/>
    </source>
</evidence>